<evidence type="ECO:0000256" key="10">
    <source>
        <dbReference type="ARBA" id="ARBA00023004"/>
    </source>
</evidence>
<feature type="transmembrane region" description="Helical" evidence="12">
    <location>
        <begin position="12"/>
        <end position="40"/>
    </location>
</feature>
<dbReference type="GO" id="GO:0009055">
    <property type="term" value="F:electron transfer activity"/>
    <property type="evidence" value="ECO:0007669"/>
    <property type="project" value="TreeGrafter"/>
</dbReference>
<keyword evidence="11 12" id="KW-0472">Membrane</keyword>
<sequence>MFDLDTLRVIWWALLGILLIAFAVTDGYDFGTAALLRLLGRDSDERHVLLETVEPTWEGNQVWFVLGGGASFAAWPMLYAVSFSGMYLAIALVLLAFILRPVGFNFRSKIEHTRWQDLWDWVLVASGVTVPLLTGVAFGNLFLGLPFRFDDDLRMSWHGSFFELLHPFALLAGLVSLSMLLTHGAAWVAFKADRSIAARAARIARWTCLAWAVLYVGAGIWLAYGIPGYAIASEAVPGGPSNPLFKQVATGSSWFASYMSHPWFWAAPVAAFAGALVLQWQVATQRVSGFLGSSLMVIGTILSAGFALFPFLLPSSLDPRSSLTVWDASSSRSTLLLMLGATAVFLPLIVLYTSWVFKVMRGRVTLDHVRGTHRSY</sequence>
<feature type="transmembrane region" description="Helical" evidence="12">
    <location>
        <begin position="87"/>
        <end position="106"/>
    </location>
</feature>
<dbReference type="RefSeq" id="WP_026633831.1">
    <property type="nucleotide sequence ID" value="NZ_FONH01000010.1"/>
</dbReference>
<feature type="transmembrane region" description="Helical" evidence="12">
    <location>
        <begin position="165"/>
        <end position="190"/>
    </location>
</feature>
<dbReference type="NCBIfam" id="TIGR00203">
    <property type="entry name" value="cydB"/>
    <property type="match status" value="1"/>
</dbReference>
<dbReference type="AlphaFoldDB" id="A0A1I2GZG5"/>
<evidence type="ECO:0000256" key="5">
    <source>
        <dbReference type="ARBA" id="ARBA00022617"/>
    </source>
</evidence>
<keyword evidence="7" id="KW-0479">Metal-binding</keyword>
<dbReference type="GO" id="GO:0046872">
    <property type="term" value="F:metal ion binding"/>
    <property type="evidence" value="ECO:0007669"/>
    <property type="project" value="UniProtKB-KW"/>
</dbReference>
<keyword evidence="5" id="KW-0349">Heme</keyword>
<feature type="transmembrane region" description="Helical" evidence="12">
    <location>
        <begin position="333"/>
        <end position="357"/>
    </location>
</feature>
<proteinExistence type="inferred from homology"/>
<evidence type="ECO:0000256" key="8">
    <source>
        <dbReference type="ARBA" id="ARBA00022982"/>
    </source>
</evidence>
<feature type="transmembrane region" description="Helical" evidence="12">
    <location>
        <begin position="263"/>
        <end position="283"/>
    </location>
</feature>
<dbReference type="Proteomes" id="UP000199477">
    <property type="component" value="Unassembled WGS sequence"/>
</dbReference>
<dbReference type="PIRSF" id="PIRSF000267">
    <property type="entry name" value="Cyt_oxidse_sub2"/>
    <property type="match status" value="1"/>
</dbReference>
<keyword evidence="6 12" id="KW-0812">Transmembrane</keyword>
<protein>
    <submittedName>
        <fullName evidence="13">Cytochrome d ubiquinol oxidase subunit II</fullName>
    </submittedName>
</protein>
<feature type="transmembrane region" description="Helical" evidence="12">
    <location>
        <begin position="118"/>
        <end position="145"/>
    </location>
</feature>
<dbReference type="EMBL" id="FONH01000010">
    <property type="protein sequence ID" value="SFF22449.1"/>
    <property type="molecule type" value="Genomic_DNA"/>
</dbReference>
<accession>A0A1I2GZG5</accession>
<name>A0A1I2GZG5_9GAMM</name>
<reference evidence="14" key="1">
    <citation type="submission" date="2016-10" db="EMBL/GenBank/DDBJ databases">
        <authorList>
            <person name="Varghese N."/>
            <person name="Submissions S."/>
        </authorList>
    </citation>
    <scope>NUCLEOTIDE SEQUENCE [LARGE SCALE GENOMIC DNA]</scope>
    <source>
        <strain evidence="14">UNC178MFTsu3.1</strain>
    </source>
</reference>
<evidence type="ECO:0000256" key="4">
    <source>
        <dbReference type="ARBA" id="ARBA00022475"/>
    </source>
</evidence>
<dbReference type="InterPro" id="IPR003317">
    <property type="entry name" value="Cyt-d_oxidase_su2"/>
</dbReference>
<keyword evidence="3" id="KW-0813">Transport</keyword>
<gene>
    <name evidence="13" type="ORF">SAMN02799615_02805</name>
</gene>
<dbReference type="GO" id="GO:0016682">
    <property type="term" value="F:oxidoreductase activity, acting on diphenols and related substances as donors, oxygen as acceptor"/>
    <property type="evidence" value="ECO:0007669"/>
    <property type="project" value="TreeGrafter"/>
</dbReference>
<dbReference type="GO" id="GO:0070069">
    <property type="term" value="C:cytochrome complex"/>
    <property type="evidence" value="ECO:0007669"/>
    <property type="project" value="TreeGrafter"/>
</dbReference>
<organism evidence="13 14">
    <name type="scientific">Dyella marensis</name>
    <dbReference type="NCBI Taxonomy" id="500610"/>
    <lineage>
        <taxon>Bacteria</taxon>
        <taxon>Pseudomonadati</taxon>
        <taxon>Pseudomonadota</taxon>
        <taxon>Gammaproteobacteria</taxon>
        <taxon>Lysobacterales</taxon>
        <taxon>Rhodanobacteraceae</taxon>
        <taxon>Dyella</taxon>
    </lineage>
</organism>
<keyword evidence="4" id="KW-1003">Cell membrane</keyword>
<keyword evidence="10" id="KW-0408">Iron</keyword>
<dbReference type="PANTHER" id="PTHR43141:SF5">
    <property type="entry name" value="CYTOCHROME BD-I UBIQUINOL OXIDASE SUBUNIT 2"/>
    <property type="match status" value="1"/>
</dbReference>
<evidence type="ECO:0000256" key="1">
    <source>
        <dbReference type="ARBA" id="ARBA00004651"/>
    </source>
</evidence>
<dbReference type="PANTHER" id="PTHR43141">
    <property type="entry name" value="CYTOCHROME BD2 SUBUNIT II"/>
    <property type="match status" value="1"/>
</dbReference>
<feature type="transmembrane region" description="Helical" evidence="12">
    <location>
        <begin position="290"/>
        <end position="313"/>
    </location>
</feature>
<dbReference type="STRING" id="500610.SAMN02799615_02805"/>
<evidence type="ECO:0000256" key="6">
    <source>
        <dbReference type="ARBA" id="ARBA00022692"/>
    </source>
</evidence>
<evidence type="ECO:0000256" key="12">
    <source>
        <dbReference type="SAM" id="Phobius"/>
    </source>
</evidence>
<evidence type="ECO:0000256" key="11">
    <source>
        <dbReference type="ARBA" id="ARBA00023136"/>
    </source>
</evidence>
<evidence type="ECO:0000313" key="14">
    <source>
        <dbReference type="Proteomes" id="UP000199477"/>
    </source>
</evidence>
<comment type="subcellular location">
    <subcellularLocation>
        <location evidence="1">Cell membrane</location>
        <topology evidence="1">Multi-pass membrane protein</topology>
    </subcellularLocation>
</comment>
<dbReference type="GO" id="GO:0019646">
    <property type="term" value="P:aerobic electron transport chain"/>
    <property type="evidence" value="ECO:0007669"/>
    <property type="project" value="TreeGrafter"/>
</dbReference>
<evidence type="ECO:0000313" key="13">
    <source>
        <dbReference type="EMBL" id="SFF22449.1"/>
    </source>
</evidence>
<keyword evidence="8" id="KW-0249">Electron transport</keyword>
<evidence type="ECO:0000256" key="7">
    <source>
        <dbReference type="ARBA" id="ARBA00022723"/>
    </source>
</evidence>
<evidence type="ECO:0000256" key="3">
    <source>
        <dbReference type="ARBA" id="ARBA00022448"/>
    </source>
</evidence>
<evidence type="ECO:0000256" key="9">
    <source>
        <dbReference type="ARBA" id="ARBA00022989"/>
    </source>
</evidence>
<dbReference type="Pfam" id="PF02322">
    <property type="entry name" value="Cyt_bd_oxida_II"/>
    <property type="match status" value="1"/>
</dbReference>
<keyword evidence="14" id="KW-1185">Reference proteome</keyword>
<feature type="transmembrane region" description="Helical" evidence="12">
    <location>
        <begin position="202"/>
        <end position="224"/>
    </location>
</feature>
<keyword evidence="9 12" id="KW-1133">Transmembrane helix</keyword>
<evidence type="ECO:0000256" key="2">
    <source>
        <dbReference type="ARBA" id="ARBA00007543"/>
    </source>
</evidence>
<comment type="similarity">
    <text evidence="2">Belongs to the cytochrome ubiquinol oxidase subunit 2 family.</text>
</comment>
<dbReference type="GO" id="GO:0005886">
    <property type="term" value="C:plasma membrane"/>
    <property type="evidence" value="ECO:0007669"/>
    <property type="project" value="UniProtKB-SubCell"/>
</dbReference>